<evidence type="ECO:0000313" key="1">
    <source>
        <dbReference type="EMBL" id="KVH96256.1"/>
    </source>
</evidence>
<organism evidence="1 2">
    <name type="scientific">Cynara cardunculus var. scolymus</name>
    <name type="common">Globe artichoke</name>
    <name type="synonym">Cynara scolymus</name>
    <dbReference type="NCBI Taxonomy" id="59895"/>
    <lineage>
        <taxon>Eukaryota</taxon>
        <taxon>Viridiplantae</taxon>
        <taxon>Streptophyta</taxon>
        <taxon>Embryophyta</taxon>
        <taxon>Tracheophyta</taxon>
        <taxon>Spermatophyta</taxon>
        <taxon>Magnoliopsida</taxon>
        <taxon>eudicotyledons</taxon>
        <taxon>Gunneridae</taxon>
        <taxon>Pentapetalae</taxon>
        <taxon>asterids</taxon>
        <taxon>campanulids</taxon>
        <taxon>Asterales</taxon>
        <taxon>Asteraceae</taxon>
        <taxon>Carduoideae</taxon>
        <taxon>Cardueae</taxon>
        <taxon>Carduinae</taxon>
        <taxon>Cynara</taxon>
    </lineage>
</organism>
<name>A0A103XSW0_CYNCS</name>
<reference evidence="1 2" key="1">
    <citation type="journal article" date="2016" name="Sci. Rep.">
        <title>The genome sequence of the outbreeding globe artichoke constructed de novo incorporating a phase-aware low-pass sequencing strategy of F1 progeny.</title>
        <authorList>
            <person name="Scaglione D."/>
            <person name="Reyes-Chin-Wo S."/>
            <person name="Acquadro A."/>
            <person name="Froenicke L."/>
            <person name="Portis E."/>
            <person name="Beitel C."/>
            <person name="Tirone M."/>
            <person name="Mauro R."/>
            <person name="Lo Monaco A."/>
            <person name="Mauromicale G."/>
            <person name="Faccioli P."/>
            <person name="Cattivelli L."/>
            <person name="Rieseberg L."/>
            <person name="Michelmore R."/>
            <person name="Lanteri S."/>
        </authorList>
    </citation>
    <scope>NUCLEOTIDE SEQUENCE [LARGE SCALE GENOMIC DNA]</scope>
    <source>
        <strain evidence="1">2C</strain>
    </source>
</reference>
<comment type="caution">
    <text evidence="1">The sequence shown here is derived from an EMBL/GenBank/DDBJ whole genome shotgun (WGS) entry which is preliminary data.</text>
</comment>
<protein>
    <submittedName>
        <fullName evidence="1">Uncharacterized protein</fullName>
    </submittedName>
</protein>
<dbReference type="Proteomes" id="UP000243975">
    <property type="component" value="Unassembled WGS sequence"/>
</dbReference>
<dbReference type="Gramene" id="KVH96256">
    <property type="protein sequence ID" value="KVH96256"/>
    <property type="gene ID" value="Ccrd_001666"/>
</dbReference>
<sequence length="101" mass="11633">MNACVGGKGSLLICWDLFRCRSDAKAGSNRIIKEKKAEYSVPRTRVRLEFKVFDVLLHRRWMKNVRKKMSLRGIIDSIETQMYECILLVSILGCLAENPTL</sequence>
<keyword evidence="2" id="KW-1185">Reference proteome</keyword>
<gene>
    <name evidence="1" type="ORF">Ccrd_001666</name>
</gene>
<accession>A0A103XSW0</accession>
<dbReference type="EMBL" id="LEKV01004343">
    <property type="protein sequence ID" value="KVH96256.1"/>
    <property type="molecule type" value="Genomic_DNA"/>
</dbReference>
<evidence type="ECO:0000313" key="2">
    <source>
        <dbReference type="Proteomes" id="UP000243975"/>
    </source>
</evidence>
<dbReference type="AlphaFoldDB" id="A0A103XSW0"/>
<proteinExistence type="predicted"/>